<reference evidence="3" key="1">
    <citation type="submission" date="2020-01" db="EMBL/GenBank/DDBJ databases">
        <authorList>
            <consortium name="DOE Joint Genome Institute"/>
            <person name="Haridas S."/>
            <person name="Albert R."/>
            <person name="Binder M."/>
            <person name="Bloem J."/>
            <person name="Labutti K."/>
            <person name="Salamov A."/>
            <person name="Andreopoulos B."/>
            <person name="Baker S.E."/>
            <person name="Barry K."/>
            <person name="Bills G."/>
            <person name="Bluhm B.H."/>
            <person name="Cannon C."/>
            <person name="Castanera R."/>
            <person name="Culley D.E."/>
            <person name="Daum C."/>
            <person name="Ezra D."/>
            <person name="Gonzalez J.B."/>
            <person name="Henrissat B."/>
            <person name="Kuo A."/>
            <person name="Liang C."/>
            <person name="Lipzen A."/>
            <person name="Lutzoni F."/>
            <person name="Magnuson J."/>
            <person name="Mondo S."/>
            <person name="Nolan M."/>
            <person name="Ohm R."/>
            <person name="Pangilinan J."/>
            <person name="Park H.-J."/>
            <person name="Ramirez L."/>
            <person name="Alfaro M."/>
            <person name="Sun H."/>
            <person name="Tritt A."/>
            <person name="Yoshinaga Y."/>
            <person name="Zwiers L.-H."/>
            <person name="Turgeon B.G."/>
            <person name="Goodwin S.B."/>
            <person name="Spatafora J.W."/>
            <person name="Crous P.W."/>
            <person name="Grigoriev I.V."/>
        </authorList>
    </citation>
    <scope>NUCLEOTIDE SEQUENCE</scope>
    <source>
        <strain evidence="3">P77</strain>
    </source>
</reference>
<dbReference type="GO" id="GO:0016272">
    <property type="term" value="C:prefoldin complex"/>
    <property type="evidence" value="ECO:0007669"/>
    <property type="project" value="InterPro"/>
</dbReference>
<evidence type="ECO:0000256" key="2">
    <source>
        <dbReference type="ARBA" id="ARBA00023186"/>
    </source>
</evidence>
<evidence type="ECO:0000256" key="1">
    <source>
        <dbReference type="ARBA" id="ARBA00010048"/>
    </source>
</evidence>
<protein>
    <submittedName>
        <fullName evidence="3">Prefoldin alpha subunit</fullName>
    </submittedName>
</protein>
<dbReference type="InterPro" id="IPR011599">
    <property type="entry name" value="PFD_alpha_archaea"/>
</dbReference>
<organism evidence="3 4">
    <name type="scientific">Decorospora gaudefroyi</name>
    <dbReference type="NCBI Taxonomy" id="184978"/>
    <lineage>
        <taxon>Eukaryota</taxon>
        <taxon>Fungi</taxon>
        <taxon>Dikarya</taxon>
        <taxon>Ascomycota</taxon>
        <taxon>Pezizomycotina</taxon>
        <taxon>Dothideomycetes</taxon>
        <taxon>Pleosporomycetidae</taxon>
        <taxon>Pleosporales</taxon>
        <taxon>Pleosporineae</taxon>
        <taxon>Pleosporaceae</taxon>
        <taxon>Decorospora</taxon>
    </lineage>
</organism>
<dbReference type="GO" id="GO:1990113">
    <property type="term" value="P:RNA polymerase I assembly"/>
    <property type="evidence" value="ECO:0007669"/>
    <property type="project" value="TreeGrafter"/>
</dbReference>
<dbReference type="Proteomes" id="UP000800040">
    <property type="component" value="Unassembled WGS sequence"/>
</dbReference>
<dbReference type="PANTHER" id="PTHR12674">
    <property type="entry name" value="PREFOLDIN SUBUNIT 5"/>
    <property type="match status" value="1"/>
</dbReference>
<comment type="similarity">
    <text evidence="1">Belongs to the prefoldin subunit alpha family.</text>
</comment>
<dbReference type="OrthoDB" id="10267474at2759"/>
<dbReference type="InterPro" id="IPR009053">
    <property type="entry name" value="Prefoldin"/>
</dbReference>
<evidence type="ECO:0000313" key="3">
    <source>
        <dbReference type="EMBL" id="KAF1835519.1"/>
    </source>
</evidence>
<keyword evidence="2" id="KW-0143">Chaperone</keyword>
<sequence>MASKQGQAQGGQPGQIEITSLPVPQLQELKTQLDAELTHLSTSFQSLRTAQSKFRDCLASIASGISASTAQKPLLVPLTSSLYVPGKLTDHEHVLVDVGTGFFVEKDIVGARDFYERKVKDLGESLKDLEGVVQGKAQNVRLVEEVIRLKVMNAQEEKGEGKGS</sequence>
<dbReference type="InterPro" id="IPR004127">
    <property type="entry name" value="Prefoldin_subunit_alpha"/>
</dbReference>
<gene>
    <name evidence="3" type="ORF">BDW02DRAFT_523123</name>
</gene>
<dbReference type="Gene3D" id="1.10.287.370">
    <property type="match status" value="1"/>
</dbReference>
<dbReference type="CDD" id="cd23157">
    <property type="entry name" value="Prefoldin_5"/>
    <property type="match status" value="1"/>
</dbReference>
<dbReference type="FunFam" id="1.10.287.370:FF:000004">
    <property type="entry name" value="Probable prefoldin subunit 5"/>
    <property type="match status" value="1"/>
</dbReference>
<dbReference type="Pfam" id="PF02996">
    <property type="entry name" value="Prefoldin"/>
    <property type="match status" value="1"/>
</dbReference>
<keyword evidence="4" id="KW-1185">Reference proteome</keyword>
<dbReference type="NCBIfam" id="TIGR00293">
    <property type="entry name" value="prefoldin subunit alpha"/>
    <property type="match status" value="1"/>
</dbReference>
<dbReference type="SUPFAM" id="SSF46579">
    <property type="entry name" value="Prefoldin"/>
    <property type="match status" value="1"/>
</dbReference>
<dbReference type="GO" id="GO:0006457">
    <property type="term" value="P:protein folding"/>
    <property type="evidence" value="ECO:0007669"/>
    <property type="project" value="InterPro"/>
</dbReference>
<dbReference type="GO" id="GO:0051082">
    <property type="term" value="F:unfolded protein binding"/>
    <property type="evidence" value="ECO:0007669"/>
    <property type="project" value="InterPro"/>
</dbReference>
<dbReference type="EMBL" id="ML975286">
    <property type="protein sequence ID" value="KAF1835519.1"/>
    <property type="molecule type" value="Genomic_DNA"/>
</dbReference>
<dbReference type="PANTHER" id="PTHR12674:SF2">
    <property type="entry name" value="PREFOLDIN SUBUNIT 5"/>
    <property type="match status" value="1"/>
</dbReference>
<dbReference type="GO" id="GO:0005737">
    <property type="term" value="C:cytoplasm"/>
    <property type="evidence" value="ECO:0007669"/>
    <property type="project" value="TreeGrafter"/>
</dbReference>
<dbReference type="AlphaFoldDB" id="A0A6A5KHW2"/>
<proteinExistence type="inferred from homology"/>
<accession>A0A6A5KHW2</accession>
<dbReference type="GO" id="GO:1990114">
    <property type="term" value="P:RNA polymerase II core complex assembly"/>
    <property type="evidence" value="ECO:0007669"/>
    <property type="project" value="TreeGrafter"/>
</dbReference>
<evidence type="ECO:0000313" key="4">
    <source>
        <dbReference type="Proteomes" id="UP000800040"/>
    </source>
</evidence>
<name>A0A6A5KHW2_9PLEO</name>
<dbReference type="GO" id="GO:1990115">
    <property type="term" value="P:RNA polymerase III assembly"/>
    <property type="evidence" value="ECO:0007669"/>
    <property type="project" value="TreeGrafter"/>
</dbReference>